<reference evidence="3 4" key="1">
    <citation type="submission" date="2019-06" db="EMBL/GenBank/DDBJ databases">
        <title>Complete genome sequence of Antarcticibacterium flavum KCTC 52984T from an Antarctic marine sediment.</title>
        <authorList>
            <person name="Lee Y.M."/>
            <person name="Shin S.C."/>
        </authorList>
    </citation>
    <scope>NUCLEOTIDE SEQUENCE [LARGE SCALE GENOMIC DNA]</scope>
    <source>
        <strain evidence="3 4">KCTC 52984</strain>
    </source>
</reference>
<protein>
    <submittedName>
        <fullName evidence="3">Kazal-type serine protease inhibitor family protein</fullName>
    </submittedName>
</protein>
<feature type="domain" description="Kazal-like" evidence="2">
    <location>
        <begin position="26"/>
        <end position="78"/>
    </location>
</feature>
<dbReference type="SUPFAM" id="SSF100895">
    <property type="entry name" value="Kazal-type serine protease inhibitors"/>
    <property type="match status" value="1"/>
</dbReference>
<proteinExistence type="predicted"/>
<evidence type="ECO:0000256" key="1">
    <source>
        <dbReference type="SAM" id="SignalP"/>
    </source>
</evidence>
<gene>
    <name evidence="3" type="ORF">FHG64_15145</name>
</gene>
<name>A0A5B7X5A2_9FLAO</name>
<dbReference type="PROSITE" id="PS51465">
    <property type="entry name" value="KAZAL_2"/>
    <property type="match status" value="1"/>
</dbReference>
<dbReference type="Pfam" id="PF00050">
    <property type="entry name" value="Kazal_1"/>
    <property type="match status" value="1"/>
</dbReference>
<dbReference type="Gene3D" id="3.30.60.30">
    <property type="match status" value="1"/>
</dbReference>
<dbReference type="EMBL" id="CP040812">
    <property type="protein sequence ID" value="QCY70626.1"/>
    <property type="molecule type" value="Genomic_DNA"/>
</dbReference>
<dbReference type="Proteomes" id="UP000309016">
    <property type="component" value="Chromosome"/>
</dbReference>
<dbReference type="AlphaFoldDB" id="A0A5B7X5A2"/>
<evidence type="ECO:0000313" key="3">
    <source>
        <dbReference type="EMBL" id="QCY70626.1"/>
    </source>
</evidence>
<accession>A0A5B7X5A2</accession>
<dbReference type="RefSeq" id="WP_139067195.1">
    <property type="nucleotide sequence ID" value="NZ_CP040812.1"/>
</dbReference>
<organism evidence="3 4">
    <name type="scientific">Antarcticibacterium flavum</name>
    <dbReference type="NCBI Taxonomy" id="2058175"/>
    <lineage>
        <taxon>Bacteria</taxon>
        <taxon>Pseudomonadati</taxon>
        <taxon>Bacteroidota</taxon>
        <taxon>Flavobacteriia</taxon>
        <taxon>Flavobacteriales</taxon>
        <taxon>Flavobacteriaceae</taxon>
        <taxon>Antarcticibacterium</taxon>
    </lineage>
</organism>
<evidence type="ECO:0000313" key="4">
    <source>
        <dbReference type="Proteomes" id="UP000309016"/>
    </source>
</evidence>
<dbReference type="KEGG" id="afla:FHG64_15145"/>
<dbReference type="PROSITE" id="PS51257">
    <property type="entry name" value="PROKAR_LIPOPROTEIN"/>
    <property type="match status" value="1"/>
</dbReference>
<feature type="signal peptide" evidence="1">
    <location>
        <begin position="1"/>
        <end position="28"/>
    </location>
</feature>
<dbReference type="InterPro" id="IPR002350">
    <property type="entry name" value="Kazal_dom"/>
</dbReference>
<keyword evidence="1" id="KW-0732">Signal</keyword>
<dbReference type="SMART" id="SM00280">
    <property type="entry name" value="KAZAL"/>
    <property type="match status" value="1"/>
</dbReference>
<dbReference type="OrthoDB" id="9800302at2"/>
<feature type="chain" id="PRO_5022662500" evidence="1">
    <location>
        <begin position="29"/>
        <end position="78"/>
    </location>
</feature>
<dbReference type="InterPro" id="IPR036058">
    <property type="entry name" value="Kazal_dom_sf"/>
</dbReference>
<evidence type="ECO:0000259" key="2">
    <source>
        <dbReference type="PROSITE" id="PS51465"/>
    </source>
</evidence>
<sequence length="78" mass="8659">MIQRYFPRDNFICLFLITTLLFSCEATGNVDCIDETKISEGPCTMEYAPVCGCDGKTYSNPCMASRNGVLTWKAGECN</sequence>
<keyword evidence="4" id="KW-1185">Reference proteome</keyword>